<feature type="transmembrane region" description="Helical" evidence="7">
    <location>
        <begin position="195"/>
        <end position="215"/>
    </location>
</feature>
<dbReference type="InterPro" id="IPR050882">
    <property type="entry name" value="Prepilin_peptidase/N-MTase"/>
</dbReference>
<evidence type="ECO:0000259" key="8">
    <source>
        <dbReference type="Pfam" id="PF01478"/>
    </source>
</evidence>
<feature type="transmembrane region" description="Helical" evidence="7">
    <location>
        <begin position="227"/>
        <end position="250"/>
    </location>
</feature>
<feature type="transmembrane region" description="Helical" evidence="7">
    <location>
        <begin position="153"/>
        <end position="175"/>
    </location>
</feature>
<accession>A0A1F5ECC2</accession>
<dbReference type="STRING" id="1797471.A3A71_01930"/>
<feature type="transmembrane region" description="Helical" evidence="7">
    <location>
        <begin position="129"/>
        <end position="146"/>
    </location>
</feature>
<evidence type="ECO:0000256" key="7">
    <source>
        <dbReference type="SAM" id="Phobius"/>
    </source>
</evidence>
<organism evidence="10 11">
    <name type="scientific">Candidatus Berkelbacteria bacterium RIFCSPLOWO2_01_FULL_50_28</name>
    <dbReference type="NCBI Taxonomy" id="1797471"/>
    <lineage>
        <taxon>Bacteria</taxon>
        <taxon>Candidatus Berkelbacteria</taxon>
    </lineage>
</organism>
<feature type="domain" description="Prepilin peptidase A24 N-terminal" evidence="9">
    <location>
        <begin position="5"/>
        <end position="83"/>
    </location>
</feature>
<dbReference type="Gene3D" id="1.20.120.1220">
    <property type="match status" value="1"/>
</dbReference>
<evidence type="ECO:0000256" key="3">
    <source>
        <dbReference type="ARBA" id="ARBA00022475"/>
    </source>
</evidence>
<dbReference type="InterPro" id="IPR010627">
    <property type="entry name" value="Prepilin_pept_A24_N"/>
</dbReference>
<evidence type="ECO:0000256" key="4">
    <source>
        <dbReference type="ARBA" id="ARBA00022692"/>
    </source>
</evidence>
<evidence type="ECO:0000313" key="10">
    <source>
        <dbReference type="EMBL" id="OGD65001.1"/>
    </source>
</evidence>
<keyword evidence="4 7" id="KW-0812">Transmembrane</keyword>
<evidence type="ECO:0000256" key="6">
    <source>
        <dbReference type="ARBA" id="ARBA00023136"/>
    </source>
</evidence>
<proteinExistence type="inferred from homology"/>
<dbReference type="EMBL" id="MEZX01000002">
    <property type="protein sequence ID" value="OGD65001.1"/>
    <property type="molecule type" value="Genomic_DNA"/>
</dbReference>
<evidence type="ECO:0000256" key="5">
    <source>
        <dbReference type="ARBA" id="ARBA00022989"/>
    </source>
</evidence>
<feature type="domain" description="Prepilin type IV endopeptidase peptidase" evidence="8">
    <location>
        <begin position="108"/>
        <end position="211"/>
    </location>
</feature>
<dbReference type="PANTHER" id="PTHR30487:SF0">
    <property type="entry name" value="PREPILIN LEADER PEPTIDASE_N-METHYLTRANSFERASE-RELATED"/>
    <property type="match status" value="1"/>
</dbReference>
<keyword evidence="6 7" id="KW-0472">Membrane</keyword>
<reference evidence="10 11" key="1">
    <citation type="journal article" date="2016" name="Nat. Commun.">
        <title>Thousands of microbial genomes shed light on interconnected biogeochemical processes in an aquifer system.</title>
        <authorList>
            <person name="Anantharaman K."/>
            <person name="Brown C.T."/>
            <person name="Hug L.A."/>
            <person name="Sharon I."/>
            <person name="Castelle C.J."/>
            <person name="Probst A.J."/>
            <person name="Thomas B.C."/>
            <person name="Singh A."/>
            <person name="Wilkins M.J."/>
            <person name="Karaoz U."/>
            <person name="Brodie E.L."/>
            <person name="Williams K.H."/>
            <person name="Hubbard S.S."/>
            <person name="Banfield J.F."/>
        </authorList>
    </citation>
    <scope>NUCLEOTIDE SEQUENCE [LARGE SCALE GENOMIC DNA]</scope>
</reference>
<dbReference type="Pfam" id="PF06750">
    <property type="entry name" value="A24_N_bact"/>
    <property type="match status" value="1"/>
</dbReference>
<dbReference type="AlphaFoldDB" id="A0A1F5ECC2"/>
<dbReference type="GO" id="GO:0004190">
    <property type="term" value="F:aspartic-type endopeptidase activity"/>
    <property type="evidence" value="ECO:0007669"/>
    <property type="project" value="InterPro"/>
</dbReference>
<dbReference type="GO" id="GO:0006465">
    <property type="term" value="P:signal peptide processing"/>
    <property type="evidence" value="ECO:0007669"/>
    <property type="project" value="TreeGrafter"/>
</dbReference>
<gene>
    <name evidence="10" type="ORF">A3A71_01930</name>
</gene>
<feature type="transmembrane region" description="Helical" evidence="7">
    <location>
        <begin position="99"/>
        <end position="117"/>
    </location>
</feature>
<evidence type="ECO:0000313" key="11">
    <source>
        <dbReference type="Proteomes" id="UP000177481"/>
    </source>
</evidence>
<dbReference type="Pfam" id="PF01478">
    <property type="entry name" value="Peptidase_A24"/>
    <property type="match status" value="1"/>
</dbReference>
<comment type="subcellular location">
    <subcellularLocation>
        <location evidence="1">Cell membrane</location>
        <topology evidence="1">Multi-pass membrane protein</topology>
    </subcellularLocation>
</comment>
<dbReference type="Proteomes" id="UP000177481">
    <property type="component" value="Unassembled WGS sequence"/>
</dbReference>
<dbReference type="PANTHER" id="PTHR30487">
    <property type="entry name" value="TYPE 4 PREPILIN-LIKE PROTEINS LEADER PEPTIDE-PROCESSING ENZYME"/>
    <property type="match status" value="1"/>
</dbReference>
<feature type="transmembrane region" description="Helical" evidence="7">
    <location>
        <begin position="75"/>
        <end position="94"/>
    </location>
</feature>
<keyword evidence="3" id="KW-1003">Cell membrane</keyword>
<evidence type="ECO:0000256" key="2">
    <source>
        <dbReference type="ARBA" id="ARBA00005801"/>
    </source>
</evidence>
<dbReference type="InterPro" id="IPR000045">
    <property type="entry name" value="Prepilin_IV_endopep_pep"/>
</dbReference>
<name>A0A1F5ECC2_9BACT</name>
<evidence type="ECO:0000256" key="1">
    <source>
        <dbReference type="ARBA" id="ARBA00004651"/>
    </source>
</evidence>
<comment type="caution">
    <text evidence="10">The sequence shown here is derived from an EMBL/GenBank/DDBJ whole genome shotgun (WGS) entry which is preliminary data.</text>
</comment>
<keyword evidence="5 7" id="KW-1133">Transmembrane helix</keyword>
<evidence type="ECO:0008006" key="12">
    <source>
        <dbReference type="Google" id="ProtNLM"/>
    </source>
</evidence>
<dbReference type="GO" id="GO:0005886">
    <property type="term" value="C:plasma membrane"/>
    <property type="evidence" value="ECO:0007669"/>
    <property type="project" value="UniProtKB-SubCell"/>
</dbReference>
<comment type="similarity">
    <text evidence="2">Belongs to the peptidase A24 family.</text>
</comment>
<evidence type="ECO:0000259" key="9">
    <source>
        <dbReference type="Pfam" id="PF06750"/>
    </source>
</evidence>
<protein>
    <recommendedName>
        <fullName evidence="12">Prepilin peptidase</fullName>
    </recommendedName>
</protein>
<sequence length="258" mass="28252">MIVFIFGLIFGSFLNVVILRFDDWLSILKGRSQCPKCKTNLGWYDLVPLVSYITLRGKCRYCTKPISWQYPVVEFATAALLTSGYATILANPVLPLWQAWVEVALFALILGVILVIFFHDLYEMMIPEVLSYILVIAALAFSLIYYNDALGTLYAALTGFLPIALLVFAGGGKWMGEGDIKLSAGLALLVGWPSAVAYLAFSFIGGGLFGVAAIAAGRAKLKSAIPFAPFLILAAFVTFFYGPRIVGWYLGILGYGYY</sequence>